<dbReference type="NCBIfam" id="NF011564">
    <property type="entry name" value="PRK14988.1"/>
    <property type="match status" value="1"/>
</dbReference>
<dbReference type="InterPro" id="IPR023214">
    <property type="entry name" value="HAD_sf"/>
</dbReference>
<comment type="caution">
    <text evidence="1">The sequence shown here is derived from an EMBL/GenBank/DDBJ whole genome shotgun (WGS) entry which is preliminary data.</text>
</comment>
<dbReference type="InterPro" id="IPR006439">
    <property type="entry name" value="HAD-SF_hydro_IA"/>
</dbReference>
<dbReference type="Gene3D" id="3.40.50.1000">
    <property type="entry name" value="HAD superfamily/HAD-like"/>
    <property type="match status" value="1"/>
</dbReference>
<reference evidence="2" key="1">
    <citation type="journal article" date="2019" name="Int. J. Syst. Evol. Microbiol.">
        <title>The Global Catalogue of Microorganisms (GCM) 10K type strain sequencing project: providing services to taxonomists for standard genome sequencing and annotation.</title>
        <authorList>
            <consortium name="The Broad Institute Genomics Platform"/>
            <consortium name="The Broad Institute Genome Sequencing Center for Infectious Disease"/>
            <person name="Wu L."/>
            <person name="Ma J."/>
        </authorList>
    </citation>
    <scope>NUCLEOTIDE SEQUENCE [LARGE SCALE GENOMIC DNA]</scope>
    <source>
        <strain evidence="2">CCUG 54356</strain>
    </source>
</reference>
<protein>
    <submittedName>
        <fullName evidence="1">GMP/IMP nucleotidase</fullName>
        <ecNumber evidence="1">3.1.3.5</ecNumber>
    </submittedName>
</protein>
<dbReference type="EC" id="3.1.3.5" evidence="1"/>
<dbReference type="GO" id="GO:0008253">
    <property type="term" value="F:5'-nucleotidase activity"/>
    <property type="evidence" value="ECO:0007669"/>
    <property type="project" value="UniProtKB-EC"/>
</dbReference>
<proteinExistence type="predicted"/>
<dbReference type="SFLD" id="SFLDS00003">
    <property type="entry name" value="Haloacid_Dehalogenase"/>
    <property type="match status" value="1"/>
</dbReference>
<sequence length="223" mass="25904">MLDWGQIDTVLLDMDGTLLDLHYDNHFWMQHLPQRYAEANEISFSEAQALVIRMTDELRGTLDWYCLQYWSDTLKLDVPAMYREIEDRIALRPHTDNFLRSLRAMEKRALLVTNAHPDGLQHKLEVTGIDRWLDVIVSSHDLGHAKESSLFWHSLQERQPFDPGRTLFVDDNLHVLGAARDYGIAHLLCIRQPDSKSPVRDITDFPAIHDFDEILEAKTESRA</sequence>
<evidence type="ECO:0000313" key="2">
    <source>
        <dbReference type="Proteomes" id="UP001597264"/>
    </source>
</evidence>
<dbReference type="SUPFAM" id="SSF56784">
    <property type="entry name" value="HAD-like"/>
    <property type="match status" value="1"/>
</dbReference>
<dbReference type="Proteomes" id="UP001597264">
    <property type="component" value="Unassembled WGS sequence"/>
</dbReference>
<accession>A0ABW3U810</accession>
<gene>
    <name evidence="1" type="primary">yrfG</name>
    <name evidence="1" type="ORF">ACFQ2X_10195</name>
</gene>
<evidence type="ECO:0000313" key="1">
    <source>
        <dbReference type="EMBL" id="MFD1216973.1"/>
    </source>
</evidence>
<dbReference type="CDD" id="cd01427">
    <property type="entry name" value="HAD_like"/>
    <property type="match status" value="1"/>
</dbReference>
<dbReference type="PANTHER" id="PTHR43434:SF3">
    <property type="entry name" value="GMP_IMP NUCLEOTIDASE YRFG"/>
    <property type="match status" value="1"/>
</dbReference>
<dbReference type="PANTHER" id="PTHR43434">
    <property type="entry name" value="PHOSPHOGLYCOLATE PHOSPHATASE"/>
    <property type="match status" value="1"/>
</dbReference>
<dbReference type="InterPro" id="IPR050155">
    <property type="entry name" value="HAD-like_hydrolase_sf"/>
</dbReference>
<dbReference type="NCBIfam" id="TIGR01509">
    <property type="entry name" value="HAD-SF-IA-v3"/>
    <property type="match status" value="1"/>
</dbReference>
<keyword evidence="2" id="KW-1185">Reference proteome</keyword>
<name>A0ABW3U810_9GAMM</name>
<organism evidence="1 2">
    <name type="scientific">Microbulbifer celer</name>
    <dbReference type="NCBI Taxonomy" id="435905"/>
    <lineage>
        <taxon>Bacteria</taxon>
        <taxon>Pseudomonadati</taxon>
        <taxon>Pseudomonadota</taxon>
        <taxon>Gammaproteobacteria</taxon>
        <taxon>Cellvibrionales</taxon>
        <taxon>Microbulbiferaceae</taxon>
        <taxon>Microbulbifer</taxon>
    </lineage>
</organism>
<dbReference type="RefSeq" id="WP_230437148.1">
    <property type="nucleotide sequence ID" value="NZ_CP087715.1"/>
</dbReference>
<dbReference type="SFLD" id="SFLDG01129">
    <property type="entry name" value="C1.5:_HAD__Beta-PGM__Phosphata"/>
    <property type="match status" value="1"/>
</dbReference>
<keyword evidence="1" id="KW-0378">Hydrolase</keyword>
<dbReference type="Pfam" id="PF00702">
    <property type="entry name" value="Hydrolase"/>
    <property type="match status" value="1"/>
</dbReference>
<dbReference type="EMBL" id="JBHTLR010000008">
    <property type="protein sequence ID" value="MFD1216973.1"/>
    <property type="molecule type" value="Genomic_DNA"/>
</dbReference>
<dbReference type="InterPro" id="IPR036412">
    <property type="entry name" value="HAD-like_sf"/>
</dbReference>